<organism evidence="2 3">
    <name type="scientific">Pestalotiopsis fici (strain W106-1 / CGMCC3.15140)</name>
    <dbReference type="NCBI Taxonomy" id="1229662"/>
    <lineage>
        <taxon>Eukaryota</taxon>
        <taxon>Fungi</taxon>
        <taxon>Dikarya</taxon>
        <taxon>Ascomycota</taxon>
        <taxon>Pezizomycotina</taxon>
        <taxon>Sordariomycetes</taxon>
        <taxon>Xylariomycetidae</taxon>
        <taxon>Amphisphaeriales</taxon>
        <taxon>Sporocadaceae</taxon>
        <taxon>Pestalotiopsis</taxon>
    </lineage>
</organism>
<proteinExistence type="predicted"/>
<feature type="compositionally biased region" description="Polar residues" evidence="1">
    <location>
        <begin position="683"/>
        <end position="708"/>
    </location>
</feature>
<evidence type="ECO:0000313" key="3">
    <source>
        <dbReference type="Proteomes" id="UP000030651"/>
    </source>
</evidence>
<dbReference type="GeneID" id="19270275"/>
<dbReference type="EMBL" id="KI912111">
    <property type="protein sequence ID" value="ETS83386.1"/>
    <property type="molecule type" value="Genomic_DNA"/>
</dbReference>
<name>W3XDW0_PESFW</name>
<dbReference type="HOGENOM" id="CLU_013122_0_0_1"/>
<dbReference type="Proteomes" id="UP000030651">
    <property type="component" value="Unassembled WGS sequence"/>
</dbReference>
<accession>W3XDW0</accession>
<gene>
    <name evidence="2" type="ORF">PFICI_05262</name>
</gene>
<sequence>MGTNEFKTPRRPKYRVNKPQQRGDHILPWTASRCQRLLRPLLSRISLLRKSATNLPCPDTLPQSLPSPTRPAVASESCAWLAPRKKLRRTYSQRGANALSVEGPEVEPVRFKAARDLQRESHTGEIVAFTPLLRRVRGHQMSSPIQGSEPVLENSFETESRFCKRDAKLEDWLVSLRTHVSPARYTDYEAVFRATEALLNVVSQRPSRKGASSFLDMCLRKVPHYIAGVKAWEVHEAELSGTRTNTTGADTGSRIYSELESLGSFDDGWTHLRTATEAEAMNVLVRAMAEGLFPDEFSMILIELCSNYGVKQLDELLDTFTSRPYPRPLSLDSKFSEISMLRPLSFLRDISIKTGRPSMMLQQISVLLARGSLHYTWLAIWDFKEIWASAFEMISKGRAALDAVDFLATSVILLCRNLQISPNQKLPDSPNELITSCQQLHITTLAILAAMRRLSQDELFANKSPNPVKVARIGRGIGFTLNACIGEIESWKGRRGKPRVLLYLAMFLSSPISEGERFDNLVAKVIEATNGSNEERLQFMKRSQAMISLLSGTAKICGRGTTLASRHYLAAFCKQLGRLGLPTDLLETINKTGAFTLAEQSNDLRDLLYAESLVSGSASTGGDGCHQGSRKPMLFEGFRWDASISEWVTASPTTGKKTQRNKTLRSSARAHHGRMSDPFVDRTSLSPSRSTGSTGHVATATSSDNIRISGQGRLGSASQDSLSSITISDTTPMPRHQKHANHYKKRHSEPHAAKNTTFDDELCDNKENQGQVVKRKRYGSEVRRPLGRTRRVRLSGGGVHSDDELGV</sequence>
<dbReference type="AlphaFoldDB" id="W3XDW0"/>
<reference evidence="3" key="1">
    <citation type="journal article" date="2015" name="BMC Genomics">
        <title>Genomic and transcriptomic analysis of the endophytic fungus Pestalotiopsis fici reveals its lifestyle and high potential for synthesis of natural products.</title>
        <authorList>
            <person name="Wang X."/>
            <person name="Zhang X."/>
            <person name="Liu L."/>
            <person name="Xiang M."/>
            <person name="Wang W."/>
            <person name="Sun X."/>
            <person name="Che Y."/>
            <person name="Guo L."/>
            <person name="Liu G."/>
            <person name="Guo L."/>
            <person name="Wang C."/>
            <person name="Yin W.B."/>
            <person name="Stadler M."/>
            <person name="Zhang X."/>
            <person name="Liu X."/>
        </authorList>
    </citation>
    <scope>NUCLEOTIDE SEQUENCE [LARGE SCALE GENOMIC DNA]</scope>
    <source>
        <strain evidence="3">W106-1 / CGMCC3.15140</strain>
    </source>
</reference>
<feature type="region of interest" description="Disordered" evidence="1">
    <location>
        <begin position="649"/>
        <end position="807"/>
    </location>
</feature>
<evidence type="ECO:0000256" key="1">
    <source>
        <dbReference type="SAM" id="MobiDB-lite"/>
    </source>
</evidence>
<feature type="compositionally biased region" description="Basic residues" evidence="1">
    <location>
        <begin position="735"/>
        <end position="748"/>
    </location>
</feature>
<feature type="compositionally biased region" description="Basic residues" evidence="1">
    <location>
        <begin position="657"/>
        <end position="673"/>
    </location>
</feature>
<keyword evidence="3" id="KW-1185">Reference proteome</keyword>
<feature type="compositionally biased region" description="Low complexity" evidence="1">
    <location>
        <begin position="716"/>
        <end position="731"/>
    </location>
</feature>
<evidence type="ECO:0000313" key="2">
    <source>
        <dbReference type="EMBL" id="ETS83386.1"/>
    </source>
</evidence>
<dbReference type="OrthoDB" id="4159838at2759"/>
<dbReference type="KEGG" id="pfy:PFICI_05262"/>
<dbReference type="OMA" id="CGMHISR"/>
<dbReference type="InParanoid" id="W3XDW0"/>
<dbReference type="eggNOG" id="ENOG502S27H">
    <property type="taxonomic scope" value="Eukaryota"/>
</dbReference>
<dbReference type="RefSeq" id="XP_007832034.1">
    <property type="nucleotide sequence ID" value="XM_007833843.1"/>
</dbReference>
<protein>
    <submittedName>
        <fullName evidence="2">Uncharacterized protein</fullName>
    </submittedName>
</protein>